<keyword evidence="5" id="KW-1185">Reference proteome</keyword>
<dbReference type="InterPro" id="IPR006915">
    <property type="entry name" value="DUF637_hemagglutn_put"/>
</dbReference>
<dbReference type="Pfam" id="PF04830">
    <property type="entry name" value="DUF637"/>
    <property type="match status" value="1"/>
</dbReference>
<dbReference type="InterPro" id="IPR049271">
    <property type="entry name" value="DUF6862"/>
</dbReference>
<comment type="caution">
    <text evidence="4">The sequence shown here is derived from an EMBL/GenBank/DDBJ whole genome shotgun (WGS) entry which is preliminary data.</text>
</comment>
<gene>
    <name evidence="4" type="ORF">DNK34_04240</name>
</gene>
<evidence type="ECO:0000259" key="2">
    <source>
        <dbReference type="Pfam" id="PF04830"/>
    </source>
</evidence>
<feature type="region of interest" description="Disordered" evidence="1">
    <location>
        <begin position="530"/>
        <end position="549"/>
    </location>
</feature>
<feature type="domain" description="DUF6862" evidence="3">
    <location>
        <begin position="953"/>
        <end position="1016"/>
    </location>
</feature>
<evidence type="ECO:0008006" key="6">
    <source>
        <dbReference type="Google" id="ProtNLM"/>
    </source>
</evidence>
<name>A0ABY1Z9Z5_9GAMM</name>
<protein>
    <recommendedName>
        <fullName evidence="6">Haemagluttinin repeat-containing protein</fullName>
    </recommendedName>
</protein>
<evidence type="ECO:0000313" key="5">
    <source>
        <dbReference type="Proteomes" id="UP000291334"/>
    </source>
</evidence>
<dbReference type="Pfam" id="PF21726">
    <property type="entry name" value="DUF6862"/>
    <property type="match status" value="1"/>
</dbReference>
<dbReference type="EMBL" id="QJUM01000004">
    <property type="protein sequence ID" value="TBV08480.1"/>
    <property type="molecule type" value="Genomic_DNA"/>
</dbReference>
<dbReference type="Pfam" id="PF13332">
    <property type="entry name" value="Fil_haemagg_2"/>
    <property type="match status" value="3"/>
</dbReference>
<sequence>MTLFYPPLFKISIKGITAGRQLTSRRLLCTFPEYFCTLPAFASLGNFLNSDYLLGLLGYDPDQAQKRLGDGLYEQRLIREAIVARTGQRFIAGLDSDEAMFRYLMDNAIASKEALNLSLGVSLSAAQVAALTHDIVWMEEQEVLGETVLVPVLYLAQPDNRLMANGALIQGRDVTLISGGELNNSGTLRASNDLAASATTIDNRGLIEAGNRLELLATDSIRNAAGGIIAGRDVSLIARDGDIINERSVTTVSGSGSGYQYRADVVTAASRIEAANDLSLVAGRDVHSLGSVIQAGGDAHIEAGRDVLIASQREEDRYSYQQRRETGSQYQVTQHASELQVGGDLAISAGRDLGIIASRVEAVGDITLQAAENLVVAAAANESHEESYRKHAGKKTQRIDSSVSQQQAEIEAGGSLVAVSGSDMTLVASDLRSGDEAFFYAGGELSLLAEQNSDYSLYDMQKKGSWGSKKTQRDEVTTVRNVGTTITSGGELTLVSEGDQLYQRARLDSGADLTLESGGAITFEAVKDLDQESHEKSKSSSMWTSAKGKGTTDETLLQSQMLAQGDIVIKAVDGLNIDVKQVNQQTVSQTIDAMVKADPELAWLKEMEQRGDVDWHRVKEVHDSFKYSHSGLGGAAMMVIAIIVAYFTAGAASGLIGSAAGAGAGSGTAMAAAGTASASAVAGGAAVGSTVAAGWANVALTAVATSATSSAAISTVNNRGDLGAVFKDVTSSDALKGYLVTGVTAGLTAGLYDQWTGTETTASSTSNAVGANTPLSNAGVVSVPGSGLSSWSGIGKFAANQALQNTTSAALSKLVGQDGSLSDALQSTLANTFMAAGFNWIGDQSLPGNWDLQDGSVAKAGLHAVMGGLAAEAMGGDFKTGALAAGVNELLVVELDAQYQKMDDDQRQKLLVMNSQLVGVFTAALQGGDTESLQVASAVAGSATSYNYLNHAEAEERLEKHQACQAGDQEACDRRDQLNLLDKQRDEELKFACRGALESAACKSLRADAFAALESYGPYKDSSEWRAQHNDLIENDLEGYTKYAPSREYDSIRDILAQTPAGLSDETLLAMASLFSPGRGAGSKPSESGAKATGQIVPDVISPTYRDLQGLNKGFQAHHILPQYLGKMLGYTKNDMLDQPATLITQYSHTGKVNPDAMHKAISKYLPPMVGGKPAEYTSGQISSGLQRAYSDIGRPELFDSIKHLIK</sequence>
<evidence type="ECO:0000313" key="4">
    <source>
        <dbReference type="EMBL" id="TBV08480.1"/>
    </source>
</evidence>
<accession>A0ABY1Z9Z5</accession>
<proteinExistence type="predicted"/>
<evidence type="ECO:0000256" key="1">
    <source>
        <dbReference type="SAM" id="MobiDB-lite"/>
    </source>
</evidence>
<feature type="domain" description="DUF637" evidence="2">
    <location>
        <begin position="699"/>
        <end position="885"/>
    </location>
</feature>
<dbReference type="InterPro" id="IPR025157">
    <property type="entry name" value="Hemagglutinin_rpt"/>
</dbReference>
<organism evidence="4 5">
    <name type="scientific">Phytopseudomonas dryadis</name>
    <dbReference type="NCBI Taxonomy" id="2487520"/>
    <lineage>
        <taxon>Bacteria</taxon>
        <taxon>Pseudomonadati</taxon>
        <taxon>Pseudomonadota</taxon>
        <taxon>Gammaproteobacteria</taxon>
        <taxon>Pseudomonadales</taxon>
        <taxon>Pseudomonadaceae</taxon>
        <taxon>Phytopseudomonas</taxon>
    </lineage>
</organism>
<evidence type="ECO:0000259" key="3">
    <source>
        <dbReference type="Pfam" id="PF21726"/>
    </source>
</evidence>
<dbReference type="Proteomes" id="UP000291334">
    <property type="component" value="Unassembled WGS sequence"/>
</dbReference>
<reference evidence="4 5" key="1">
    <citation type="submission" date="2018-06" db="EMBL/GenBank/DDBJ databases">
        <title>Three novel Pseudomonas species isolated from symptomatic oak.</title>
        <authorList>
            <person name="Bueno-Gonzalez V."/>
            <person name="Brady C."/>
        </authorList>
    </citation>
    <scope>NUCLEOTIDE SEQUENCE [LARGE SCALE GENOMIC DNA]</scope>
    <source>
        <strain evidence="4 5">P26B</strain>
    </source>
</reference>